<dbReference type="InterPro" id="IPR011944">
    <property type="entry name" value="Steroid_delta5-4_isomerase"/>
</dbReference>
<comment type="caution">
    <text evidence="2">The sequence shown here is derived from an EMBL/GenBank/DDBJ whole genome shotgun (WGS) entry which is preliminary data.</text>
</comment>
<protein>
    <submittedName>
        <fullName evidence="2">SgcJ/EcaC family oxidoreductase</fullName>
    </submittedName>
</protein>
<evidence type="ECO:0000313" key="3">
    <source>
        <dbReference type="Proteomes" id="UP000544122"/>
    </source>
</evidence>
<evidence type="ECO:0000259" key="1">
    <source>
        <dbReference type="Pfam" id="PF13474"/>
    </source>
</evidence>
<gene>
    <name evidence="2" type="ORF">HCN58_25465</name>
</gene>
<organism evidence="2 3">
    <name type="scientific">Bradyrhizobium australiense</name>
    <dbReference type="NCBI Taxonomy" id="2721161"/>
    <lineage>
        <taxon>Bacteria</taxon>
        <taxon>Pseudomonadati</taxon>
        <taxon>Pseudomonadota</taxon>
        <taxon>Alphaproteobacteria</taxon>
        <taxon>Hyphomicrobiales</taxon>
        <taxon>Nitrobacteraceae</taxon>
        <taxon>Bradyrhizobium</taxon>
    </lineage>
</organism>
<dbReference type="SUPFAM" id="SSF54427">
    <property type="entry name" value="NTF2-like"/>
    <property type="match status" value="1"/>
</dbReference>
<dbReference type="Proteomes" id="UP000544122">
    <property type="component" value="Unassembled WGS sequence"/>
</dbReference>
<reference evidence="2 3" key="1">
    <citation type="submission" date="2020-03" db="EMBL/GenBank/DDBJ databases">
        <title>Bradyrhizobium diversity isolated from nodules of Indigofera sp.</title>
        <authorList>
            <person name="Klepa M."/>
            <person name="Helene L."/>
            <person name="Hungria M."/>
        </authorList>
    </citation>
    <scope>NUCLEOTIDE SEQUENCE [LARGE SCALE GENOMIC DNA]</scope>
    <source>
        <strain evidence="2 3">WSM 1791</strain>
    </source>
</reference>
<dbReference type="AlphaFoldDB" id="A0A7Y4GWD4"/>
<dbReference type="Gene3D" id="3.10.450.50">
    <property type="match status" value="1"/>
</dbReference>
<proteinExistence type="predicted"/>
<accession>A0A7Y4GWD4</accession>
<dbReference type="Pfam" id="PF13474">
    <property type="entry name" value="SnoaL_3"/>
    <property type="match status" value="1"/>
</dbReference>
<dbReference type="InterPro" id="IPR032710">
    <property type="entry name" value="NTF2-like_dom_sf"/>
</dbReference>
<keyword evidence="3" id="KW-1185">Reference proteome</keyword>
<sequence length="137" mass="15403">MSEHADPEETRIKALLETWADAVRQHDVPAILAHHEPDMVMFDLPPPLQCKGIEAYEQTWDLFFPYHKRGTAFDIQELAVTAGQDVAFAVAIMRCGPNSSSNPADKEGFLFRLTVGLRKVDGDWRIAHEHHSVPAND</sequence>
<name>A0A7Y4GWD4_9BRAD</name>
<dbReference type="InterPro" id="IPR037401">
    <property type="entry name" value="SnoaL-like"/>
</dbReference>
<dbReference type="NCBIfam" id="TIGR02246">
    <property type="entry name" value="SgcJ/EcaC family oxidoreductase"/>
    <property type="match status" value="1"/>
</dbReference>
<feature type="domain" description="SnoaL-like" evidence="1">
    <location>
        <begin position="12"/>
        <end position="135"/>
    </location>
</feature>
<evidence type="ECO:0000313" key="2">
    <source>
        <dbReference type="EMBL" id="NOJ42892.1"/>
    </source>
</evidence>
<dbReference type="RefSeq" id="WP_171582110.1">
    <property type="nucleotide sequence ID" value="NZ_JAAVLX010000008.1"/>
</dbReference>
<dbReference type="EMBL" id="JAAVLX010000008">
    <property type="protein sequence ID" value="NOJ42892.1"/>
    <property type="molecule type" value="Genomic_DNA"/>
</dbReference>